<comment type="caution">
    <text evidence="2">The sequence shown here is derived from an EMBL/GenBank/DDBJ whole genome shotgun (WGS) entry which is preliminary data.</text>
</comment>
<gene>
    <name evidence="2" type="ORF">NPA36_03150</name>
</gene>
<evidence type="ECO:0000313" key="3">
    <source>
        <dbReference type="Proteomes" id="UP001059480"/>
    </source>
</evidence>
<keyword evidence="3" id="KW-1185">Reference proteome</keyword>
<reference evidence="2" key="1">
    <citation type="submission" date="2022-07" db="EMBL/GenBank/DDBJ databases">
        <authorList>
            <person name="Jung M.-Y."/>
            <person name="Lee M."/>
        </authorList>
    </citation>
    <scope>NUCLEOTIDE SEQUENCE</scope>
    <source>
        <strain evidence="2">S8</strain>
    </source>
</reference>
<feature type="transmembrane region" description="Helical" evidence="1">
    <location>
        <begin position="12"/>
        <end position="32"/>
    </location>
</feature>
<sequence length="92" mass="10682">MPEENKPATPNISKFDLAYLISGSVLIIIWILRTFFKVDIPNTYYFLGLGISLSFLALAEYTRYSKTKRQSSLWILLTSIILALFSFFRVFF</sequence>
<feature type="transmembrane region" description="Helical" evidence="1">
    <location>
        <begin position="44"/>
        <end position="61"/>
    </location>
</feature>
<accession>A0ABT1WMZ7</accession>
<dbReference type="EMBL" id="JANHNZ010000002">
    <property type="protein sequence ID" value="MCQ9209538.1"/>
    <property type="molecule type" value="Genomic_DNA"/>
</dbReference>
<evidence type="ECO:0000256" key="1">
    <source>
        <dbReference type="SAM" id="Phobius"/>
    </source>
</evidence>
<evidence type="ECO:0008006" key="4">
    <source>
        <dbReference type="Google" id="ProtNLM"/>
    </source>
</evidence>
<reference evidence="2" key="3">
    <citation type="journal article" date="2023" name="Microbiol. Resour. Announc.">
        <title>Draft Genome Sequence of Granulicatella sp. Strain S8, Isolated from a Marine Fish, Seriola quinqueradiata.</title>
        <authorList>
            <person name="Lee M."/>
            <person name="Farooq A."/>
            <person name="Jeong J.B."/>
            <person name="Jung M.Y."/>
        </authorList>
    </citation>
    <scope>NUCLEOTIDE SEQUENCE</scope>
    <source>
        <strain evidence="2">S8</strain>
    </source>
</reference>
<keyword evidence="1" id="KW-1133">Transmembrane helix</keyword>
<dbReference type="Proteomes" id="UP001059480">
    <property type="component" value="Unassembled WGS sequence"/>
</dbReference>
<proteinExistence type="predicted"/>
<reference evidence="2" key="2">
    <citation type="journal article" date="2023" name="Curr. Microbiol.">
        <title>Granulicatella seriolae sp. nov., a Novel Facultative Anaerobe Isolated from Yellowtail Marine Fish.</title>
        <authorList>
            <person name="Lee M."/>
            <person name="Choi Y.J."/>
            <person name="Farooq A."/>
            <person name="Jeong J.B."/>
            <person name="Jung M.Y."/>
        </authorList>
    </citation>
    <scope>NUCLEOTIDE SEQUENCE</scope>
    <source>
        <strain evidence="2">S8</strain>
    </source>
</reference>
<name>A0ABT1WMZ7_9LACT</name>
<keyword evidence="1" id="KW-0472">Membrane</keyword>
<protein>
    <recommendedName>
        <fullName evidence="4">DUF4181 domain-containing protein</fullName>
    </recommendedName>
</protein>
<evidence type="ECO:0000313" key="2">
    <source>
        <dbReference type="EMBL" id="MCQ9209538.1"/>
    </source>
</evidence>
<feature type="transmembrane region" description="Helical" evidence="1">
    <location>
        <begin position="73"/>
        <end position="91"/>
    </location>
</feature>
<dbReference type="RefSeq" id="WP_256944651.1">
    <property type="nucleotide sequence ID" value="NZ_JANHNZ010000002.1"/>
</dbReference>
<keyword evidence="1" id="KW-0812">Transmembrane</keyword>
<organism evidence="2 3">
    <name type="scientific">Granulicatella seriolae</name>
    <dbReference type="NCBI Taxonomy" id="2967226"/>
    <lineage>
        <taxon>Bacteria</taxon>
        <taxon>Bacillati</taxon>
        <taxon>Bacillota</taxon>
        <taxon>Bacilli</taxon>
        <taxon>Lactobacillales</taxon>
        <taxon>Carnobacteriaceae</taxon>
        <taxon>Granulicatella</taxon>
    </lineage>
</organism>